<evidence type="ECO:0000256" key="1">
    <source>
        <dbReference type="SAM" id="MobiDB-lite"/>
    </source>
</evidence>
<comment type="caution">
    <text evidence="2">The sequence shown here is derived from an EMBL/GenBank/DDBJ whole genome shotgun (WGS) entry which is preliminary data.</text>
</comment>
<feature type="compositionally biased region" description="Basic and acidic residues" evidence="1">
    <location>
        <begin position="168"/>
        <end position="178"/>
    </location>
</feature>
<protein>
    <submittedName>
        <fullName evidence="2">Uncharacterized protein</fullName>
    </submittedName>
</protein>
<reference evidence="2" key="1">
    <citation type="submission" date="2021-11" db="EMBL/GenBank/DDBJ databases">
        <authorList>
            <consortium name="Genoscope - CEA"/>
            <person name="William W."/>
        </authorList>
    </citation>
    <scope>NUCLEOTIDE SEQUENCE</scope>
</reference>
<proteinExistence type="predicted"/>
<evidence type="ECO:0000313" key="3">
    <source>
        <dbReference type="Proteomes" id="UP000789595"/>
    </source>
</evidence>
<dbReference type="EMBL" id="CAKKNE010000002">
    <property type="protein sequence ID" value="CAH0367707.1"/>
    <property type="molecule type" value="Genomic_DNA"/>
</dbReference>
<name>A0A8J2SGK1_9STRA</name>
<dbReference type="Proteomes" id="UP000789595">
    <property type="component" value="Unassembled WGS sequence"/>
</dbReference>
<feature type="compositionally biased region" description="Low complexity" evidence="1">
    <location>
        <begin position="66"/>
        <end position="78"/>
    </location>
</feature>
<organism evidence="2 3">
    <name type="scientific">Pelagomonas calceolata</name>
    <dbReference type="NCBI Taxonomy" id="35677"/>
    <lineage>
        <taxon>Eukaryota</taxon>
        <taxon>Sar</taxon>
        <taxon>Stramenopiles</taxon>
        <taxon>Ochrophyta</taxon>
        <taxon>Pelagophyceae</taxon>
        <taxon>Pelagomonadales</taxon>
        <taxon>Pelagomonadaceae</taxon>
        <taxon>Pelagomonas</taxon>
    </lineage>
</organism>
<feature type="region of interest" description="Disordered" evidence="1">
    <location>
        <begin position="1"/>
        <end position="129"/>
    </location>
</feature>
<evidence type="ECO:0000313" key="2">
    <source>
        <dbReference type="EMBL" id="CAH0367707.1"/>
    </source>
</evidence>
<keyword evidence="3" id="KW-1185">Reference proteome</keyword>
<accession>A0A8J2SGK1</accession>
<gene>
    <name evidence="2" type="ORF">PECAL_2P07420</name>
</gene>
<sequence length="435" mass="44887">MPEFTPRSMRARAHARKPLGALSPNVAAPSGAQKPPRAVHPSVARVIGASSIGATPSREHTKPRIVGAAVPAAQEAPAPHVPAPRNFGARGARKVRTSSQPPPPVPGARRASSLPPDYASEQPSIAGLAGTPIYDELAQQERTRRALSVALYAAQSEGRRLAALARSPRAEKPTRPPLDEDTDAPDSPALADLLRVADGWAGSRRSTSVPPTPNPAAPLTPVSELTPIRAAAVATPGTLHRLIARLDEPCPAALARQAAAAKLREESCPSRLLVEIGHPSPAVHEMPDSPLDEAATETLLAELDAATSTSTHPLLVEEPAPAAAAGKSWTRSVALPLFVLAAAVGHGVPALRGTAPSPAVVNATYGYAEPAVAEPAVEPSSPAEPAVEPPSPAVVALRAFVDATPRRCASAPSAPSCRTDNLPDMPLGAWFRAAH</sequence>
<dbReference type="AlphaFoldDB" id="A0A8J2SGK1"/>
<feature type="region of interest" description="Disordered" evidence="1">
    <location>
        <begin position="160"/>
        <end position="188"/>
    </location>
</feature>
<feature type="region of interest" description="Disordered" evidence="1">
    <location>
        <begin position="201"/>
        <end position="222"/>
    </location>
</feature>